<sequence length="183" mass="20691">MPKKHITLILSILTAFGIIASQFSGYNLAYLSGESIEAKVLKIYDGDTATLSHNGNTLKVRLYGIDAPELKQKFGVESRNNLKKLCPIQSNIQLQIKDKDKYGRIVGILKCNNQDANAMQVAQGYAWAYKEYSLAYIHLELKAKLESKGLWSEENPIKPSLYRKQTSQYKQWATAHIPPEDLE</sequence>
<evidence type="ECO:0000313" key="5">
    <source>
        <dbReference type="EMBL" id="TLD93835.1"/>
    </source>
</evidence>
<dbReference type="InterPro" id="IPR016071">
    <property type="entry name" value="Staphylococal_nuclease_OB-fold"/>
</dbReference>
<dbReference type="PROSITE" id="PS50830">
    <property type="entry name" value="TNASE_3"/>
    <property type="match status" value="1"/>
</dbReference>
<dbReference type="RefSeq" id="WP_034589650.1">
    <property type="nucleotide sequence ID" value="NZ_JRPE02000001.1"/>
</dbReference>
<organism evidence="5 6">
    <name type="scientific">Helicobacter magdeburgensis</name>
    <dbReference type="NCBI Taxonomy" id="471858"/>
    <lineage>
        <taxon>Bacteria</taxon>
        <taxon>Pseudomonadati</taxon>
        <taxon>Campylobacterota</taxon>
        <taxon>Epsilonproteobacteria</taxon>
        <taxon>Campylobacterales</taxon>
        <taxon>Helicobacteraceae</taxon>
        <taxon>Helicobacter</taxon>
    </lineage>
</organism>
<dbReference type="Proteomes" id="UP000029921">
    <property type="component" value="Unassembled WGS sequence"/>
</dbReference>
<gene>
    <name evidence="5" type="ORF">LS74_000340</name>
</gene>
<evidence type="ECO:0000256" key="1">
    <source>
        <dbReference type="ARBA" id="ARBA00022722"/>
    </source>
</evidence>
<dbReference type="GO" id="GO:0016787">
    <property type="term" value="F:hydrolase activity"/>
    <property type="evidence" value="ECO:0007669"/>
    <property type="project" value="UniProtKB-KW"/>
</dbReference>
<accession>A0A4U8T306</accession>
<reference evidence="5 6" key="1">
    <citation type="journal article" date="2014" name="Genome Announc.">
        <title>Draft genome sequences of eight enterohepatic helicobacter species isolated from both laboratory and wild rodents.</title>
        <authorList>
            <person name="Sheh A."/>
            <person name="Shen Z."/>
            <person name="Fox J.G."/>
        </authorList>
    </citation>
    <scope>NUCLEOTIDE SEQUENCE [LARGE SCALE GENOMIC DNA]</scope>
    <source>
        <strain evidence="5 6">MIT 96-1001</strain>
    </source>
</reference>
<keyword evidence="2" id="KW-0255">Endonuclease</keyword>
<feature type="domain" description="TNase-like" evidence="4">
    <location>
        <begin position="34"/>
        <end position="153"/>
    </location>
</feature>
<dbReference type="PANTHER" id="PTHR12302:SF3">
    <property type="entry name" value="SERINE_THREONINE-PROTEIN KINASE 31"/>
    <property type="match status" value="1"/>
</dbReference>
<evidence type="ECO:0000256" key="2">
    <source>
        <dbReference type="ARBA" id="ARBA00022759"/>
    </source>
</evidence>
<evidence type="ECO:0000256" key="3">
    <source>
        <dbReference type="ARBA" id="ARBA00022801"/>
    </source>
</evidence>
<keyword evidence="6" id="KW-1185">Reference proteome</keyword>
<protein>
    <submittedName>
        <fullName evidence="5">Thermonuclease family protein</fullName>
    </submittedName>
</protein>
<evidence type="ECO:0000259" key="4">
    <source>
        <dbReference type="PROSITE" id="PS50830"/>
    </source>
</evidence>
<dbReference type="AlphaFoldDB" id="A0A4U8T306"/>
<dbReference type="Pfam" id="PF00565">
    <property type="entry name" value="SNase"/>
    <property type="match status" value="1"/>
</dbReference>
<dbReference type="GO" id="GO:0004519">
    <property type="term" value="F:endonuclease activity"/>
    <property type="evidence" value="ECO:0007669"/>
    <property type="project" value="UniProtKB-KW"/>
</dbReference>
<dbReference type="PANTHER" id="PTHR12302">
    <property type="entry name" value="EBNA2 BINDING PROTEIN P100"/>
    <property type="match status" value="1"/>
</dbReference>
<comment type="caution">
    <text evidence="5">The sequence shown here is derived from an EMBL/GenBank/DDBJ whole genome shotgun (WGS) entry which is preliminary data.</text>
</comment>
<evidence type="ECO:0000313" key="6">
    <source>
        <dbReference type="Proteomes" id="UP000029921"/>
    </source>
</evidence>
<keyword evidence="3" id="KW-0378">Hydrolase</keyword>
<dbReference type="Gene3D" id="2.40.50.90">
    <property type="match status" value="1"/>
</dbReference>
<dbReference type="EMBL" id="JRPE02000001">
    <property type="protein sequence ID" value="TLD93835.1"/>
    <property type="molecule type" value="Genomic_DNA"/>
</dbReference>
<dbReference type="InterPro" id="IPR035437">
    <property type="entry name" value="SNase_OB-fold_sf"/>
</dbReference>
<keyword evidence="1" id="KW-0540">Nuclease</keyword>
<proteinExistence type="predicted"/>
<dbReference type="SUPFAM" id="SSF50199">
    <property type="entry name" value="Staphylococcal nuclease"/>
    <property type="match status" value="1"/>
</dbReference>
<name>A0A4U8T306_9HELI</name>
<dbReference type="SMART" id="SM00318">
    <property type="entry name" value="SNc"/>
    <property type="match status" value="1"/>
</dbReference>